<evidence type="ECO:0008006" key="3">
    <source>
        <dbReference type="Google" id="ProtNLM"/>
    </source>
</evidence>
<name>A0A364KXI5_TALAM</name>
<dbReference type="InterPro" id="IPR036866">
    <property type="entry name" value="RibonucZ/Hydroxyglut_hydro"/>
</dbReference>
<dbReference type="STRING" id="1196081.A0A364KXI5"/>
<protein>
    <recommendedName>
        <fullName evidence="3">Metallo-beta-lactamase domain-containing protein</fullName>
    </recommendedName>
</protein>
<organism evidence="1 2">
    <name type="scientific">Talaromyces amestolkiae</name>
    <dbReference type="NCBI Taxonomy" id="1196081"/>
    <lineage>
        <taxon>Eukaryota</taxon>
        <taxon>Fungi</taxon>
        <taxon>Dikarya</taxon>
        <taxon>Ascomycota</taxon>
        <taxon>Pezizomycotina</taxon>
        <taxon>Eurotiomycetes</taxon>
        <taxon>Eurotiomycetidae</taxon>
        <taxon>Eurotiales</taxon>
        <taxon>Trichocomaceae</taxon>
        <taxon>Talaromyces</taxon>
        <taxon>Talaromyces sect. Talaromyces</taxon>
    </lineage>
</organism>
<evidence type="ECO:0000313" key="2">
    <source>
        <dbReference type="Proteomes" id="UP000249363"/>
    </source>
</evidence>
<evidence type="ECO:0000313" key="1">
    <source>
        <dbReference type="EMBL" id="RAO68272.1"/>
    </source>
</evidence>
<dbReference type="Proteomes" id="UP000249363">
    <property type="component" value="Unassembled WGS sequence"/>
</dbReference>
<sequence length="812" mass="92593">MATTNVPTPQECCLGRYVVESFQIPVPGGDCSIHLLLEDSPESNSDYWQERLHVKHTYETIRKVAGPEPRGKVVSAVLVDGGHDGGTKFSGEHAADAIKVALEELEKTFGTPIKFTSWVVTHWDRDHYSGSLRMIIDDLQQRFDMDLPLQSKYMIYQGTTCLTTLYCPFFGYGTWNKTIKGKPKGRHWMLRKNLDDRDDPNLVDFLLLKKKDDNTWYRDLKRFTKNQSSQYIYDWIPRICRVCEGYENLAGVDFFSPFPSNPNERLFAANIHNQDITFQQLLDLLSEMDNPQPRFLCVGAEGYVMGSRKNTQNVTKPSAATLENFISIMSLIVWPAHETNNDQARVSYFGGGDSFQGSESRLSAWLGNTHVCVVKASHHGSHSSTPSAMLENMKPSKVIISAGYEYGHPNWTIIALLYAFWWQMEDARKRDPNNSQRFDEKVAYTLRHPYYLDINDYCHHGTLKLSKVALNMSHNLPKSKLVKLDPDKNWNLNLNKQITDKFGGQYVKGGFLNWHLLTTFAFCQSYTTTHATQAFMKSYPFGLQTYKMRVKAEDIKVLLHITVLREFWEAISPVDQNWSRSGPRKAIFIWTRHSDNPKMDGRVSLVQDWVQICGGQNPQSAFPEVNGDVTNNSTNDSGQLQKLRPRITPQTTKPSARQLTKTYDDGGDLDTDFSELSKKSDKLFAVSFDDPNSDPKSGREEMVANGLNAWGYSADFDNEYIIPDFITNESVNGYIRQIEVRKPISVSRDGKKAARYTKVSTAFAFFMEDTSFEEIPQNVGLKGLVNKRPGLRKKDSFEITKKKWHGSLDKND</sequence>
<dbReference type="Gene3D" id="3.60.15.10">
    <property type="entry name" value="Ribonuclease Z/Hydroxyacylglutathione hydrolase-like"/>
    <property type="match status" value="1"/>
</dbReference>
<comment type="caution">
    <text evidence="1">The sequence shown here is derived from an EMBL/GenBank/DDBJ whole genome shotgun (WGS) entry which is preliminary data.</text>
</comment>
<proteinExistence type="predicted"/>
<dbReference type="RefSeq" id="XP_040732788.1">
    <property type="nucleotide sequence ID" value="XM_040876633.1"/>
</dbReference>
<accession>A0A364KXI5</accession>
<dbReference type="EMBL" id="MIKG01000007">
    <property type="protein sequence ID" value="RAO68272.1"/>
    <property type="molecule type" value="Genomic_DNA"/>
</dbReference>
<keyword evidence="2" id="KW-1185">Reference proteome</keyword>
<reference evidence="1 2" key="1">
    <citation type="journal article" date="2017" name="Biotechnol. Biofuels">
        <title>Differential beta-glucosidase expression as a function of carbon source availability in Talaromyces amestolkiae: a genomic and proteomic approach.</title>
        <authorList>
            <person name="de Eugenio L.I."/>
            <person name="Mendez-Liter J.A."/>
            <person name="Nieto-Dominguez M."/>
            <person name="Alonso L."/>
            <person name="Gil-Munoz J."/>
            <person name="Barriuso J."/>
            <person name="Prieto A."/>
            <person name="Martinez M.J."/>
        </authorList>
    </citation>
    <scope>NUCLEOTIDE SEQUENCE [LARGE SCALE GENOMIC DNA]</scope>
    <source>
        <strain evidence="1 2">CIB</strain>
    </source>
</reference>
<dbReference type="AlphaFoldDB" id="A0A364KXI5"/>
<dbReference type="OrthoDB" id="4526607at2759"/>
<gene>
    <name evidence="1" type="ORF">BHQ10_004284</name>
</gene>
<dbReference type="GeneID" id="63793500"/>